<comment type="subcellular location">
    <subcellularLocation>
        <location evidence="1">Cell membrane</location>
        <topology evidence="1">Multi-pass membrane protein</topology>
    </subcellularLocation>
</comment>
<feature type="transmembrane region" description="Helical" evidence="9">
    <location>
        <begin position="12"/>
        <end position="33"/>
    </location>
</feature>
<reference evidence="11 12" key="1">
    <citation type="submission" date="2014-07" db="EMBL/GenBank/DDBJ databases">
        <authorList>
            <person name="Wibberg Daniel"/>
        </authorList>
    </citation>
    <scope>NUCLEOTIDE SEQUENCE [LARGE SCALE GENOMIC DNA]</scope>
</reference>
<dbReference type="GeneID" id="92962439"/>
<dbReference type="AlphaFoldDB" id="A0A090J2G2"/>
<keyword evidence="3" id="KW-0050">Antiport</keyword>
<evidence type="ECO:0000256" key="4">
    <source>
        <dbReference type="ARBA" id="ARBA00022475"/>
    </source>
</evidence>
<protein>
    <submittedName>
        <fullName evidence="11">Na+/H+ antiporter NhaC</fullName>
    </submittedName>
</protein>
<proteinExistence type="inferred from homology"/>
<feature type="transmembrane region" description="Helical" evidence="9">
    <location>
        <begin position="232"/>
        <end position="254"/>
    </location>
</feature>
<dbReference type="NCBIfam" id="TIGR00931">
    <property type="entry name" value="antiport_nhaC"/>
    <property type="match status" value="1"/>
</dbReference>
<name>A0A090J2G2_9BACI</name>
<feature type="transmembrane region" description="Helical" evidence="9">
    <location>
        <begin position="139"/>
        <end position="165"/>
    </location>
</feature>
<feature type="transmembrane region" description="Helical" evidence="9">
    <location>
        <begin position="108"/>
        <end position="127"/>
    </location>
</feature>
<dbReference type="InterPro" id="IPR004770">
    <property type="entry name" value="Na/H_antiport_NhaC"/>
</dbReference>
<dbReference type="InterPro" id="IPR052180">
    <property type="entry name" value="NhaC_Na-H+_Antiporter"/>
</dbReference>
<gene>
    <name evidence="11" type="ORF">BT1A1_3046</name>
</gene>
<evidence type="ECO:0000256" key="7">
    <source>
        <dbReference type="ARBA" id="ARBA00023136"/>
    </source>
</evidence>
<keyword evidence="7 9" id="KW-0472">Membrane</keyword>
<feature type="transmembrane region" description="Helical" evidence="9">
    <location>
        <begin position="194"/>
        <end position="212"/>
    </location>
</feature>
<comment type="similarity">
    <text evidence="8">Belongs to the NhaC Na(+)/H(+) (TC 2.A.35) antiporter family.</text>
</comment>
<evidence type="ECO:0000256" key="2">
    <source>
        <dbReference type="ARBA" id="ARBA00022448"/>
    </source>
</evidence>
<dbReference type="Pfam" id="PF03553">
    <property type="entry name" value="Na_H_antiporter"/>
    <property type="match status" value="1"/>
</dbReference>
<dbReference type="GO" id="GO:0015297">
    <property type="term" value="F:antiporter activity"/>
    <property type="evidence" value="ECO:0007669"/>
    <property type="project" value="UniProtKB-KW"/>
</dbReference>
<keyword evidence="2" id="KW-0813">Transport</keyword>
<feature type="transmembrane region" description="Helical" evidence="9">
    <location>
        <begin position="39"/>
        <end position="57"/>
    </location>
</feature>
<evidence type="ECO:0000259" key="10">
    <source>
        <dbReference type="Pfam" id="PF03553"/>
    </source>
</evidence>
<evidence type="ECO:0000256" key="1">
    <source>
        <dbReference type="ARBA" id="ARBA00004651"/>
    </source>
</evidence>
<dbReference type="Proteomes" id="UP000040576">
    <property type="component" value="Unassembled WGS sequence"/>
</dbReference>
<feature type="domain" description="Na+/H+ antiporter NhaC-like C-terminal" evidence="10">
    <location>
        <begin position="162"/>
        <end position="454"/>
    </location>
</feature>
<evidence type="ECO:0000256" key="9">
    <source>
        <dbReference type="SAM" id="Phobius"/>
    </source>
</evidence>
<evidence type="ECO:0000256" key="5">
    <source>
        <dbReference type="ARBA" id="ARBA00022692"/>
    </source>
</evidence>
<evidence type="ECO:0000313" key="12">
    <source>
        <dbReference type="Proteomes" id="UP000040576"/>
    </source>
</evidence>
<keyword evidence="12" id="KW-1185">Reference proteome</keyword>
<keyword evidence="5 9" id="KW-0812">Transmembrane</keyword>
<feature type="transmembrane region" description="Helical" evidence="9">
    <location>
        <begin position="315"/>
        <end position="332"/>
    </location>
</feature>
<evidence type="ECO:0000256" key="3">
    <source>
        <dbReference type="ARBA" id="ARBA00022449"/>
    </source>
</evidence>
<dbReference type="EMBL" id="CCRF01000088">
    <property type="protein sequence ID" value="CEE02833.1"/>
    <property type="molecule type" value="Genomic_DNA"/>
</dbReference>
<dbReference type="PANTHER" id="PTHR33451:SF3">
    <property type="entry name" value="MALATE-2H(+)_NA(+)-LACTATE ANTIPORTER"/>
    <property type="match status" value="1"/>
</dbReference>
<keyword evidence="6 9" id="KW-1133">Transmembrane helix</keyword>
<evidence type="ECO:0000313" key="11">
    <source>
        <dbReference type="EMBL" id="CEE02833.1"/>
    </source>
</evidence>
<feature type="transmembrane region" description="Helical" evidence="9">
    <location>
        <begin position="69"/>
        <end position="102"/>
    </location>
</feature>
<dbReference type="InterPro" id="IPR018461">
    <property type="entry name" value="Na/H_Antiport_NhaC-like_C"/>
</dbReference>
<sequence>MKDNKQLKAIPFFAAILPLLFMISSMALVVIVFEGGVHVPLIIGAVVGGLIAWKYGYDWMTIEKGIYDAIRLALPAILIIMTVGLIISSWIGGGIIATMIYYGLKLVSPSLFLVSICILCCVVSLSIGSSWSTMGTIGVAGMGIGLSMGISAPIVAGAIISGAYFGDKMSPLSDTTNLASGITETDLFEHIKHMIYTTIPGLIIALIVYYILGRNIGQHDMNGTNIDEILTVMDQAFVISPWLLLVPVIIILMVAKKVPALPALLTGAFLGWFCQVFVQGDQVSNAIIALTDGYSIETGNKLVDELFNRGGIEDMMYTVSLTIVAMSFAGIMESTGMLEVILNKIMKVAKSAKSLIPITEFSSFFTNVVCAEQYISILLPGRMFPAAFKKYHLKSKNLSRALEDAGTLTSPLVPWNTCGVFIASTLMVNPFDYIPYAVLNYTVPIIGIIFAIIGYKVEYVDPHSVQNTVLTSDQSITRSKELH</sequence>
<keyword evidence="4" id="KW-1003">Cell membrane</keyword>
<dbReference type="GO" id="GO:0005886">
    <property type="term" value="C:plasma membrane"/>
    <property type="evidence" value="ECO:0007669"/>
    <property type="project" value="UniProtKB-SubCell"/>
</dbReference>
<evidence type="ECO:0000256" key="8">
    <source>
        <dbReference type="ARBA" id="ARBA00038435"/>
    </source>
</evidence>
<feature type="transmembrane region" description="Helical" evidence="9">
    <location>
        <begin position="433"/>
        <end position="455"/>
    </location>
</feature>
<accession>A0A090J2G2</accession>
<dbReference type="RefSeq" id="WP_034772714.1">
    <property type="nucleotide sequence ID" value="NZ_CCRF01000088.1"/>
</dbReference>
<evidence type="ECO:0000256" key="6">
    <source>
        <dbReference type="ARBA" id="ARBA00022989"/>
    </source>
</evidence>
<organism evidence="11 12">
    <name type="scientific">Caldibacillus thermoamylovorans</name>
    <dbReference type="NCBI Taxonomy" id="35841"/>
    <lineage>
        <taxon>Bacteria</taxon>
        <taxon>Bacillati</taxon>
        <taxon>Bacillota</taxon>
        <taxon>Bacilli</taxon>
        <taxon>Bacillales</taxon>
        <taxon>Bacillaceae</taxon>
        <taxon>Caldibacillus</taxon>
    </lineage>
</organism>
<dbReference type="PANTHER" id="PTHR33451">
    <property type="entry name" value="MALATE-2H(+)/NA(+)-LACTATE ANTIPORTER"/>
    <property type="match status" value="1"/>
</dbReference>